<organism evidence="3 4">
    <name type="scientific">Streptomyces glycanivorans</name>
    <dbReference type="NCBI Taxonomy" id="3033808"/>
    <lineage>
        <taxon>Bacteria</taxon>
        <taxon>Bacillati</taxon>
        <taxon>Actinomycetota</taxon>
        <taxon>Actinomycetes</taxon>
        <taxon>Kitasatosporales</taxon>
        <taxon>Streptomycetaceae</taxon>
        <taxon>Streptomyces</taxon>
    </lineage>
</organism>
<dbReference type="InterPro" id="IPR000182">
    <property type="entry name" value="GNAT_dom"/>
</dbReference>
<name>A0ABY9JMB8_9ACTN</name>
<dbReference type="SUPFAM" id="SSF55729">
    <property type="entry name" value="Acyl-CoA N-acyltransferases (Nat)"/>
    <property type="match status" value="1"/>
</dbReference>
<gene>
    <name evidence="3" type="ORF">P8A20_06915</name>
</gene>
<keyword evidence="4" id="KW-1185">Reference proteome</keyword>
<proteinExistence type="predicted"/>
<evidence type="ECO:0000259" key="2">
    <source>
        <dbReference type="Pfam" id="PF00583"/>
    </source>
</evidence>
<evidence type="ECO:0000313" key="4">
    <source>
        <dbReference type="Proteomes" id="UP001224433"/>
    </source>
</evidence>
<dbReference type="CDD" id="cd04301">
    <property type="entry name" value="NAT_SF"/>
    <property type="match status" value="1"/>
</dbReference>
<dbReference type="Proteomes" id="UP001224433">
    <property type="component" value="Chromosome"/>
</dbReference>
<protein>
    <submittedName>
        <fullName evidence="3">GNAT family N-acetyltransferase</fullName>
    </submittedName>
</protein>
<accession>A0ABY9JMB8</accession>
<dbReference type="Pfam" id="PF00583">
    <property type="entry name" value="Acetyltransf_1"/>
    <property type="match status" value="1"/>
</dbReference>
<reference evidence="3 4" key="1">
    <citation type="submission" date="2023-03" db="EMBL/GenBank/DDBJ databases">
        <title>Isolation and description of six Streptomyces strains from soil environments, able to metabolize different microbial glucans.</title>
        <authorList>
            <person name="Widen T."/>
            <person name="Larsbrink J."/>
        </authorList>
    </citation>
    <scope>NUCLEOTIDE SEQUENCE [LARGE SCALE GENOMIC DNA]</scope>
    <source>
        <strain evidence="3 4">Alt3</strain>
    </source>
</reference>
<evidence type="ECO:0000256" key="1">
    <source>
        <dbReference type="SAM" id="MobiDB-lite"/>
    </source>
</evidence>
<dbReference type="EMBL" id="CP120983">
    <property type="protein sequence ID" value="WLQ68870.1"/>
    <property type="molecule type" value="Genomic_DNA"/>
</dbReference>
<feature type="domain" description="N-acetyltransferase" evidence="2">
    <location>
        <begin position="145"/>
        <end position="203"/>
    </location>
</feature>
<feature type="region of interest" description="Disordered" evidence="1">
    <location>
        <begin position="215"/>
        <end position="253"/>
    </location>
</feature>
<dbReference type="InterPro" id="IPR016181">
    <property type="entry name" value="Acyl_CoA_acyltransferase"/>
</dbReference>
<dbReference type="Gene3D" id="3.40.630.30">
    <property type="match status" value="1"/>
</dbReference>
<evidence type="ECO:0000313" key="3">
    <source>
        <dbReference type="EMBL" id="WLQ68870.1"/>
    </source>
</evidence>
<sequence>MHFTDTSEAVRAWVHGWALSRGAGEPSPTPWGFTVVTGPPGNSTNHVLPTADETTVRELTRSPARPGVWLKAFVPADSLASWIAPGWSIPGAPGFLMSTSLGSDPAGVPSAAPDGYRLRSWTDAGVVHARVHAPDGTTAARGQTAVDGTTAVVDKVETHTAHRRRGLGRVIMATLTATAAEQGATVGLLASSAEGRALYEATGWLVAAPLANARRGPDPAGRHAVRAATAPAVHRQRDPRGVGTNGPAPVPRA</sequence>